<feature type="domain" description="vWA-MoxR associated protein middle region 2" evidence="1">
    <location>
        <begin position="168"/>
        <end position="348"/>
    </location>
</feature>
<protein>
    <recommendedName>
        <fullName evidence="1">vWA-MoxR associated protein middle region 2 domain-containing protein</fullName>
    </recommendedName>
</protein>
<dbReference type="RefSeq" id="WP_285609992.1">
    <property type="nucleotide sequence ID" value="NZ_BSSD01000002.1"/>
</dbReference>
<dbReference type="AlphaFoldDB" id="A0A9W6QMF4"/>
<accession>A0A9W6QMF4</accession>
<evidence type="ECO:0000313" key="2">
    <source>
        <dbReference type="EMBL" id="GLW91330.1"/>
    </source>
</evidence>
<keyword evidence="3" id="KW-1185">Reference proteome</keyword>
<evidence type="ECO:0000259" key="1">
    <source>
        <dbReference type="Pfam" id="PF19965"/>
    </source>
</evidence>
<reference evidence="2" key="1">
    <citation type="submission" date="2023-02" db="EMBL/GenBank/DDBJ databases">
        <title>Actinokineospora globicatena NBRC 15670.</title>
        <authorList>
            <person name="Ichikawa N."/>
            <person name="Sato H."/>
            <person name="Tonouchi N."/>
        </authorList>
    </citation>
    <scope>NUCLEOTIDE SEQUENCE</scope>
    <source>
        <strain evidence="2">NBRC 15670</strain>
    </source>
</reference>
<organism evidence="2 3">
    <name type="scientific">Actinokineospora globicatena</name>
    <dbReference type="NCBI Taxonomy" id="103729"/>
    <lineage>
        <taxon>Bacteria</taxon>
        <taxon>Bacillati</taxon>
        <taxon>Actinomycetota</taxon>
        <taxon>Actinomycetes</taxon>
        <taxon>Pseudonocardiales</taxon>
        <taxon>Pseudonocardiaceae</taxon>
        <taxon>Actinokineospora</taxon>
    </lineage>
</organism>
<gene>
    <name evidence="2" type="ORF">Aglo03_21460</name>
</gene>
<dbReference type="EMBL" id="BSSD01000002">
    <property type="protein sequence ID" value="GLW91330.1"/>
    <property type="molecule type" value="Genomic_DNA"/>
</dbReference>
<name>A0A9W6QMF4_9PSEU</name>
<sequence length="608" mass="64592">MTRTRPRHLLVLATRCAGAAQPDDLERAAVALHAALTDTELGAMSGSVVSVADPDDARTQLLNAAAVARGAGAELVLAVLGSAGATGYLAENGAEVDLPELIAELTPSIVLLDVHGATHPITVAGVTVLTSVVGRFQASLALSAVIRAGDPAGDEHIALDTALAATIGATVTGESIALVPNRVWAPQVVGDVVGPLGRATLDRLLEAWGGFPVPPTWTRARFDELRAVVESAPDTLTTRRLLHTHSALFYAVHAAECVREHHLGKRLSTEAIRAAATSVGLVGDATGTDLLVRVLEDAALNGSARGKPKAAVARLLVALARAVGADGEHPAVRAWAAEVDAEPEVRDASAEVLDRPSGRKELRLVVSLAADAPWWPDVVEAYLVRPGQSPTPQTVFDSDRTQVGAEAAIGEAVEWATDRLAPGERLRYLDLAAPAHLLATWYPERGKPGRFFLGARHQVLTQWTGWLDPATYSADLHANAAEVVRRVGVAAGVPLDPLDAHALGDLAVLDERLANGEFVQAIALDHRPADLTAVLELLLPYCPILLWPREESDGWLAALRERWGSLPEGLASAYREGSPLQCLRSVWHDEDWLVFGRRLARREMNSPN</sequence>
<proteinExistence type="predicted"/>
<dbReference type="InterPro" id="IPR045446">
    <property type="entry name" value="VMAP-M2"/>
</dbReference>
<dbReference type="Pfam" id="PF19965">
    <property type="entry name" value="VMAP-M2"/>
    <property type="match status" value="1"/>
</dbReference>
<dbReference type="Proteomes" id="UP001165042">
    <property type="component" value="Unassembled WGS sequence"/>
</dbReference>
<evidence type="ECO:0000313" key="3">
    <source>
        <dbReference type="Proteomes" id="UP001165042"/>
    </source>
</evidence>
<comment type="caution">
    <text evidence="2">The sequence shown here is derived from an EMBL/GenBank/DDBJ whole genome shotgun (WGS) entry which is preliminary data.</text>
</comment>